<feature type="transmembrane region" description="Helical" evidence="5">
    <location>
        <begin position="7"/>
        <end position="27"/>
    </location>
</feature>
<comment type="subcellular location">
    <subcellularLocation>
        <location evidence="1">Membrane</location>
        <topology evidence="1">Multi-pass membrane protein</topology>
    </subcellularLocation>
</comment>
<protein>
    <submittedName>
        <fullName evidence="6">Organic cation transporter protein</fullName>
    </submittedName>
</protein>
<organism evidence="7">
    <name type="scientific">Harpegnathos saltator</name>
    <name type="common">Jerdon's jumping ant</name>
    <dbReference type="NCBI Taxonomy" id="610380"/>
    <lineage>
        <taxon>Eukaryota</taxon>
        <taxon>Metazoa</taxon>
        <taxon>Ecdysozoa</taxon>
        <taxon>Arthropoda</taxon>
        <taxon>Hexapoda</taxon>
        <taxon>Insecta</taxon>
        <taxon>Pterygota</taxon>
        <taxon>Neoptera</taxon>
        <taxon>Endopterygota</taxon>
        <taxon>Hymenoptera</taxon>
        <taxon>Apocrita</taxon>
        <taxon>Aculeata</taxon>
        <taxon>Formicoidea</taxon>
        <taxon>Formicidae</taxon>
        <taxon>Ponerinae</taxon>
        <taxon>Ponerini</taxon>
        <taxon>Harpegnathos</taxon>
    </lineage>
</organism>
<keyword evidence="3 5" id="KW-1133">Transmembrane helix</keyword>
<evidence type="ECO:0000256" key="3">
    <source>
        <dbReference type="ARBA" id="ARBA00022989"/>
    </source>
</evidence>
<sequence>MRVKSLSIFFNWIVCGMVLFGMSQYIGQVGGDIFINFAVSGVIQLPAYFVGWWTINKFGRRITWVRVLLTSFSIVGTSVSFMTAYLFSGELFPTVVRNIRVGASSMFARLGSIVAPFVVSLSSIKAWLPLVVFGLLPLIGAALCLLLPETAGCTLPETLQDGEEFGKKCKAKGRATDVEAEAAF</sequence>
<dbReference type="OrthoDB" id="5296287at2759"/>
<dbReference type="AlphaFoldDB" id="E2BNT0"/>
<evidence type="ECO:0000313" key="6">
    <source>
        <dbReference type="EMBL" id="EFN82650.1"/>
    </source>
</evidence>
<name>E2BNT0_HARSA</name>
<feature type="transmembrane region" description="Helical" evidence="5">
    <location>
        <begin position="33"/>
        <end position="55"/>
    </location>
</feature>
<evidence type="ECO:0000256" key="4">
    <source>
        <dbReference type="ARBA" id="ARBA00023136"/>
    </source>
</evidence>
<evidence type="ECO:0000313" key="7">
    <source>
        <dbReference type="Proteomes" id="UP000008237"/>
    </source>
</evidence>
<dbReference type="OMA" id="GRTHSWV"/>
<keyword evidence="2 5" id="KW-0812">Transmembrane</keyword>
<dbReference type="Proteomes" id="UP000008237">
    <property type="component" value="Unassembled WGS sequence"/>
</dbReference>
<proteinExistence type="predicted"/>
<dbReference type="Gene3D" id="1.20.1250.20">
    <property type="entry name" value="MFS general substrate transporter like domains"/>
    <property type="match status" value="1"/>
</dbReference>
<dbReference type="InterPro" id="IPR036259">
    <property type="entry name" value="MFS_trans_sf"/>
</dbReference>
<dbReference type="GO" id="GO:0016020">
    <property type="term" value="C:membrane"/>
    <property type="evidence" value="ECO:0007669"/>
    <property type="project" value="UniProtKB-SubCell"/>
</dbReference>
<dbReference type="EMBL" id="GL449470">
    <property type="protein sequence ID" value="EFN82650.1"/>
    <property type="molecule type" value="Genomic_DNA"/>
</dbReference>
<dbReference type="SUPFAM" id="SSF103473">
    <property type="entry name" value="MFS general substrate transporter"/>
    <property type="match status" value="1"/>
</dbReference>
<keyword evidence="4 5" id="KW-0472">Membrane</keyword>
<gene>
    <name evidence="6" type="ORF">EAI_14340</name>
</gene>
<feature type="transmembrane region" description="Helical" evidence="5">
    <location>
        <begin position="126"/>
        <end position="148"/>
    </location>
</feature>
<evidence type="ECO:0000256" key="5">
    <source>
        <dbReference type="SAM" id="Phobius"/>
    </source>
</evidence>
<evidence type="ECO:0000256" key="1">
    <source>
        <dbReference type="ARBA" id="ARBA00004141"/>
    </source>
</evidence>
<dbReference type="InParanoid" id="E2BNT0"/>
<feature type="transmembrane region" description="Helical" evidence="5">
    <location>
        <begin position="67"/>
        <end position="87"/>
    </location>
</feature>
<dbReference type="PANTHER" id="PTHR24064">
    <property type="entry name" value="SOLUTE CARRIER FAMILY 22 MEMBER"/>
    <property type="match status" value="1"/>
</dbReference>
<keyword evidence="7" id="KW-1185">Reference proteome</keyword>
<accession>E2BNT0</accession>
<dbReference type="STRING" id="610380.E2BNT0"/>
<evidence type="ECO:0000256" key="2">
    <source>
        <dbReference type="ARBA" id="ARBA00022692"/>
    </source>
</evidence>
<reference evidence="6 7" key="1">
    <citation type="journal article" date="2010" name="Science">
        <title>Genomic comparison of the ants Camponotus floridanus and Harpegnathos saltator.</title>
        <authorList>
            <person name="Bonasio R."/>
            <person name="Zhang G."/>
            <person name="Ye C."/>
            <person name="Mutti N.S."/>
            <person name="Fang X."/>
            <person name="Qin N."/>
            <person name="Donahue G."/>
            <person name="Yang P."/>
            <person name="Li Q."/>
            <person name="Li C."/>
            <person name="Zhang P."/>
            <person name="Huang Z."/>
            <person name="Berger S.L."/>
            <person name="Reinberg D."/>
            <person name="Wang J."/>
            <person name="Liebig J."/>
        </authorList>
    </citation>
    <scope>NUCLEOTIDE SEQUENCE [LARGE SCALE GENOMIC DNA]</scope>
    <source>
        <strain evidence="6 7">R22 G/1</strain>
    </source>
</reference>